<dbReference type="RefSeq" id="WP_268781053.1">
    <property type="nucleotide sequence ID" value="NZ_JAPRAT010000032.1"/>
</dbReference>
<dbReference type="AlphaFoldDB" id="A0A9J6RFU3"/>
<accession>A0A9J6RFU3</accession>
<dbReference type="PROSITE" id="PS51257">
    <property type="entry name" value="PROKAR_LIPOPROTEIN"/>
    <property type="match status" value="1"/>
</dbReference>
<evidence type="ECO:0000313" key="2">
    <source>
        <dbReference type="Proteomes" id="UP001084197"/>
    </source>
</evidence>
<proteinExistence type="predicted"/>
<organism evidence="1 2">
    <name type="scientific">Natronobacillus azotifigens</name>
    <dbReference type="NCBI Taxonomy" id="472978"/>
    <lineage>
        <taxon>Bacteria</taxon>
        <taxon>Bacillati</taxon>
        <taxon>Bacillota</taxon>
        <taxon>Bacilli</taxon>
        <taxon>Bacillales</taxon>
        <taxon>Bacillaceae</taxon>
        <taxon>Natronobacillus</taxon>
    </lineage>
</organism>
<sequence length="192" mass="22493">MKNKRYRFFLYIGITLFLLVGCSVNRTDGEHDPDKIHIMFISSVPPSYQEVMVEYFEQYLTKEVNQGLEIEVSMNFASYDRLTVEIINREVDVFVVDEFLENILIDPYLLTPLDKFTERLPDHVDHTRFQREDESNGEENLYAIPLLDNHLFIQDLGLDLEEDLLVGVVNTSPHRDAAFQLIEQLFLKEGMK</sequence>
<dbReference type="Proteomes" id="UP001084197">
    <property type="component" value="Unassembled WGS sequence"/>
</dbReference>
<evidence type="ECO:0000313" key="1">
    <source>
        <dbReference type="EMBL" id="MCZ0704284.1"/>
    </source>
</evidence>
<evidence type="ECO:0008006" key="3">
    <source>
        <dbReference type="Google" id="ProtNLM"/>
    </source>
</evidence>
<gene>
    <name evidence="1" type="ORF">OWO01_13820</name>
</gene>
<name>A0A9J6RFU3_9BACI</name>
<dbReference type="EMBL" id="JAPRAT010000032">
    <property type="protein sequence ID" value="MCZ0704284.1"/>
    <property type="molecule type" value="Genomic_DNA"/>
</dbReference>
<reference evidence="1" key="1">
    <citation type="submission" date="2022-11" db="EMBL/GenBank/DDBJ databases">
        <title>WGS of Natronobacillus azotifigens 24KS-1, an anaerobic diazotrophic haloalkaliphile from soda-rich habitats.</title>
        <authorList>
            <person name="Sorokin D.Y."/>
            <person name="Merkel A.Y."/>
        </authorList>
    </citation>
    <scope>NUCLEOTIDE SEQUENCE</scope>
    <source>
        <strain evidence="1">24KS-1</strain>
    </source>
</reference>
<protein>
    <recommendedName>
        <fullName evidence="3">Extracellular solute-binding protein</fullName>
    </recommendedName>
</protein>
<comment type="caution">
    <text evidence="1">The sequence shown here is derived from an EMBL/GenBank/DDBJ whole genome shotgun (WGS) entry which is preliminary data.</text>
</comment>
<keyword evidence="2" id="KW-1185">Reference proteome</keyword>